<keyword evidence="2" id="KW-1185">Reference proteome</keyword>
<proteinExistence type="predicted"/>
<evidence type="ECO:0000313" key="2">
    <source>
        <dbReference type="Proteomes" id="UP000265520"/>
    </source>
</evidence>
<organism evidence="1 2">
    <name type="scientific">Trifolium medium</name>
    <dbReference type="NCBI Taxonomy" id="97028"/>
    <lineage>
        <taxon>Eukaryota</taxon>
        <taxon>Viridiplantae</taxon>
        <taxon>Streptophyta</taxon>
        <taxon>Embryophyta</taxon>
        <taxon>Tracheophyta</taxon>
        <taxon>Spermatophyta</taxon>
        <taxon>Magnoliopsida</taxon>
        <taxon>eudicotyledons</taxon>
        <taxon>Gunneridae</taxon>
        <taxon>Pentapetalae</taxon>
        <taxon>rosids</taxon>
        <taxon>fabids</taxon>
        <taxon>Fabales</taxon>
        <taxon>Fabaceae</taxon>
        <taxon>Papilionoideae</taxon>
        <taxon>50 kb inversion clade</taxon>
        <taxon>NPAAA clade</taxon>
        <taxon>Hologalegina</taxon>
        <taxon>IRL clade</taxon>
        <taxon>Trifolieae</taxon>
        <taxon>Trifolium</taxon>
    </lineage>
</organism>
<accession>A0A392NZD3</accession>
<dbReference type="Proteomes" id="UP000265520">
    <property type="component" value="Unassembled WGS sequence"/>
</dbReference>
<sequence>MNVVAVVEVDEVRMNAVAVVEVDEVMAESTEDEVSADIVDAEVPLVEDVAAEIKAVGIADLGFPEIE</sequence>
<protein>
    <submittedName>
        <fullName evidence="1">Uncharacterized protein</fullName>
    </submittedName>
</protein>
<dbReference type="AlphaFoldDB" id="A0A392NZD3"/>
<name>A0A392NZD3_9FABA</name>
<reference evidence="1 2" key="1">
    <citation type="journal article" date="2018" name="Front. Plant Sci.">
        <title>Red Clover (Trifolium pratense) and Zigzag Clover (T. medium) - A Picture of Genomic Similarities and Differences.</title>
        <authorList>
            <person name="Dluhosova J."/>
            <person name="Istvanek J."/>
            <person name="Nedelnik J."/>
            <person name="Repkova J."/>
        </authorList>
    </citation>
    <scope>NUCLEOTIDE SEQUENCE [LARGE SCALE GENOMIC DNA]</scope>
    <source>
        <strain evidence="2">cv. 10/8</strain>
        <tissue evidence="1">Leaf</tissue>
    </source>
</reference>
<comment type="caution">
    <text evidence="1">The sequence shown here is derived from an EMBL/GenBank/DDBJ whole genome shotgun (WGS) entry which is preliminary data.</text>
</comment>
<evidence type="ECO:0000313" key="1">
    <source>
        <dbReference type="EMBL" id="MCI05147.1"/>
    </source>
</evidence>
<dbReference type="EMBL" id="LXQA010057687">
    <property type="protein sequence ID" value="MCI05147.1"/>
    <property type="molecule type" value="Genomic_DNA"/>
</dbReference>